<dbReference type="InterPro" id="IPR013083">
    <property type="entry name" value="Znf_RING/FYVE/PHD"/>
</dbReference>
<dbReference type="KEGG" id="spu:576802"/>
<keyword evidence="7" id="KW-0862">Zinc</keyword>
<dbReference type="PROSITE" id="PS50089">
    <property type="entry name" value="ZF_RING_2"/>
    <property type="match status" value="1"/>
</dbReference>
<dbReference type="InterPro" id="IPR058746">
    <property type="entry name" value="Znf_RING-type_Topors"/>
</dbReference>
<feature type="domain" description="RING-type" evidence="17">
    <location>
        <begin position="48"/>
        <end position="87"/>
    </location>
</feature>
<dbReference type="PANTHER" id="PTHR46077:SF1">
    <property type="entry name" value="TOP1 BINDING ARGININE_SERINE RICH PROTEIN, E3 UBIQUITIN LIGASE"/>
    <property type="match status" value="1"/>
</dbReference>
<proteinExistence type="predicted"/>
<dbReference type="GO" id="GO:0000209">
    <property type="term" value="P:protein polyubiquitination"/>
    <property type="evidence" value="ECO:0000318"/>
    <property type="project" value="GO_Central"/>
</dbReference>
<feature type="compositionally biased region" description="Low complexity" evidence="16">
    <location>
        <begin position="672"/>
        <end position="685"/>
    </location>
</feature>
<organism evidence="18 19">
    <name type="scientific">Strongylocentrotus purpuratus</name>
    <name type="common">Purple sea urchin</name>
    <dbReference type="NCBI Taxonomy" id="7668"/>
    <lineage>
        <taxon>Eukaryota</taxon>
        <taxon>Metazoa</taxon>
        <taxon>Echinodermata</taxon>
        <taxon>Eleutherozoa</taxon>
        <taxon>Echinozoa</taxon>
        <taxon>Echinoidea</taxon>
        <taxon>Euechinoidea</taxon>
        <taxon>Echinacea</taxon>
        <taxon>Camarodonta</taxon>
        <taxon>Echinidea</taxon>
        <taxon>Strongylocentrotidae</taxon>
        <taxon>Strongylocentrotus</taxon>
    </lineage>
</organism>
<dbReference type="SUPFAM" id="SSF57850">
    <property type="entry name" value="RING/U-box"/>
    <property type="match status" value="1"/>
</dbReference>
<evidence type="ECO:0000256" key="16">
    <source>
        <dbReference type="SAM" id="MobiDB-lite"/>
    </source>
</evidence>
<dbReference type="FunCoup" id="A0A7M7GNU0">
    <property type="interactions" value="343"/>
</dbReference>
<dbReference type="CDD" id="cd16574">
    <property type="entry name" value="RING-HC_Topors"/>
    <property type="match status" value="1"/>
</dbReference>
<dbReference type="GO" id="GO:0061630">
    <property type="term" value="F:ubiquitin protein ligase activity"/>
    <property type="evidence" value="ECO:0000318"/>
    <property type="project" value="GO_Central"/>
</dbReference>
<keyword evidence="19" id="KW-1185">Reference proteome</keyword>
<evidence type="ECO:0000256" key="11">
    <source>
        <dbReference type="ARBA" id="ARBA00076856"/>
    </source>
</evidence>
<evidence type="ECO:0000256" key="13">
    <source>
        <dbReference type="ARBA" id="ARBA00079040"/>
    </source>
</evidence>
<evidence type="ECO:0000256" key="7">
    <source>
        <dbReference type="ARBA" id="ARBA00022833"/>
    </source>
</evidence>
<accession>A0A7M7GNU0</accession>
<dbReference type="InterPro" id="IPR001841">
    <property type="entry name" value="Znf_RING"/>
</dbReference>
<feature type="compositionally biased region" description="Basic and acidic residues" evidence="16">
    <location>
        <begin position="633"/>
        <end position="652"/>
    </location>
</feature>
<dbReference type="InterPro" id="IPR017907">
    <property type="entry name" value="Znf_RING_CS"/>
</dbReference>
<dbReference type="SMART" id="SM00184">
    <property type="entry name" value="RING"/>
    <property type="match status" value="1"/>
</dbReference>
<feature type="compositionally biased region" description="Polar residues" evidence="16">
    <location>
        <begin position="358"/>
        <end position="377"/>
    </location>
</feature>
<dbReference type="PANTHER" id="PTHR46077">
    <property type="entry name" value="E3 UBIQUITIN-PROTEIN LIGASE TOPORS"/>
    <property type="match status" value="1"/>
</dbReference>
<dbReference type="Pfam" id="PF26084">
    <property type="entry name" value="PWI_Topors"/>
    <property type="match status" value="1"/>
</dbReference>
<dbReference type="Gene3D" id="3.30.40.10">
    <property type="entry name" value="Zinc/RING finger domain, C3HC4 (zinc finger)"/>
    <property type="match status" value="1"/>
</dbReference>
<feature type="compositionally biased region" description="Basic and acidic residues" evidence="16">
    <location>
        <begin position="690"/>
        <end position="704"/>
    </location>
</feature>
<dbReference type="InterPro" id="IPR018957">
    <property type="entry name" value="Znf_C3HC4_RING-type"/>
</dbReference>
<comment type="catalytic activity">
    <reaction evidence="1">
        <text>S-ubiquitinyl-[E2 ubiquitin-conjugating enzyme]-L-cysteine + [acceptor protein]-L-lysine = [E2 ubiquitin-conjugating enzyme]-L-cysteine + N(6)-ubiquitinyl-[acceptor protein]-L-lysine.</text>
        <dbReference type="EC" id="2.3.2.27"/>
    </reaction>
</comment>
<sequence length="866" mass="98757">MDEASVQRGLQKALSEASSKSVKTKKETDLAPTDSDASSRSGSPDQCCPICLGKFKDKSFSDGCFHRFCFQCIREWAKVKSTCPLCKTPFKSIIHNVVSSDVYDQYVLQPTENGSLELDRNGARFRYHTTLTTNRRSAWETRMDQLFNRQARLAERIHRENESRQRRQLIYAASLRVHHIATNRFTRFRDTSPQFFRENPAVTHRLIPWLRRDLGVLFNGNDQHVRFMTQYILSLLPNVDIQSEEFHNHLRPFLYGRTEHFIHEFTSFARSPHDMDTYDQMAQYDFRPENPQFTATLRPQHPLVAQENSSSEESENNHSNNIEVIVISDDNESDSNPFVIPAESSQSASLSHDLPGPSSATSGVGPSTSYDLASTHNPEPPASQDPDQPGPSGVTLSGSLQIKQEHDSAHGRRKLEDSAESSGSVEIVGYQKPFHLRTPIAFITISDDLSDGKREKETKGRLSRNKDKTAPKRNHVEEKAGGKRKQKTKHTRSLHSSNRAGNWSTDSDDNYYSRSRRDGYNRRGRDAADDIDGPCTSRYDSLHRSSSNHKPSHSPNELFRKVREGGSKWSLYYETRHDNYSSSRNRRSRSRSRSRSTYSRRYGEDSRSRDCSRDLPRPLRDERNWQRSRSRSRSRERSRNPSRYYREEDNMRSRSRSRGPSVDFFSDESKLSSRNGSRNGSTSSTFSRQSHQDRHALHSSKKDISSSSHVSASKASRSPVLKRMLEDANDPPNKEGDPHTSKRHKHKHKHHKKKSSRHKHKKSRDKDSKSKKKDKHGRDHGGSHDKKPQDDKEKAIGESISDSTVEDVDRPNEGATHSRMGTTPTPSGHVENHNITLQDLLNMDESMTFDPAPPAGHSDKGSGSML</sequence>
<keyword evidence="8" id="KW-0805">Transcription regulation</keyword>
<evidence type="ECO:0000256" key="4">
    <source>
        <dbReference type="ARBA" id="ARBA00022723"/>
    </source>
</evidence>
<feature type="compositionally biased region" description="Basic residues" evidence="16">
    <location>
        <begin position="482"/>
        <end position="493"/>
    </location>
</feature>
<dbReference type="RefSeq" id="XP_003724412.2">
    <property type="nucleotide sequence ID" value="XM_003724364.3"/>
</dbReference>
<evidence type="ECO:0000256" key="1">
    <source>
        <dbReference type="ARBA" id="ARBA00000900"/>
    </source>
</evidence>
<keyword evidence="5 15" id="KW-0863">Zinc-finger</keyword>
<name>A0A7M7GNU0_STRPU</name>
<feature type="compositionally biased region" description="Basic and acidic residues" evidence="16">
    <location>
        <begin position="452"/>
        <end position="481"/>
    </location>
</feature>
<feature type="region of interest" description="Disordered" evidence="16">
    <location>
        <begin position="578"/>
        <end position="866"/>
    </location>
</feature>
<dbReference type="Proteomes" id="UP000007110">
    <property type="component" value="Unassembled WGS sequence"/>
</dbReference>
<reference evidence="18" key="2">
    <citation type="submission" date="2021-01" db="UniProtKB">
        <authorList>
            <consortium name="EnsemblMetazoa"/>
        </authorList>
    </citation>
    <scope>IDENTIFICATION</scope>
</reference>
<protein>
    <recommendedName>
        <fullName evidence="10">E3 ubiquitin-protein ligase Topors</fullName>
        <ecNumber evidence="2">2.3.2.27</ecNumber>
    </recommendedName>
    <alternativeName>
        <fullName evidence="11">RING-type E3 ubiquitin transferase Topors</fullName>
    </alternativeName>
    <alternativeName>
        <fullName evidence="13">SUMO1-protein E3 ligase Topors</fullName>
    </alternativeName>
    <alternativeName>
        <fullName evidence="12">Topoisomerase I-binding RING finger protein</fullName>
    </alternativeName>
    <alternativeName>
        <fullName evidence="14">Topoisomerase I-binding arginine/serine-rich protein</fullName>
    </alternativeName>
</protein>
<dbReference type="EnsemblMetazoa" id="XM_003724364">
    <property type="protein sequence ID" value="XP_003724412"/>
    <property type="gene ID" value="LOC576802"/>
</dbReference>
<dbReference type="EC" id="2.3.2.27" evidence="2"/>
<evidence type="ECO:0000259" key="17">
    <source>
        <dbReference type="PROSITE" id="PS50089"/>
    </source>
</evidence>
<feature type="compositionally biased region" description="Basic and acidic residues" evidence="16">
    <location>
        <begin position="403"/>
        <end position="417"/>
    </location>
</feature>
<dbReference type="Pfam" id="PF00097">
    <property type="entry name" value="zf-C3HC4"/>
    <property type="match status" value="1"/>
</dbReference>
<keyword evidence="6" id="KW-0833">Ubl conjugation pathway</keyword>
<evidence type="ECO:0000256" key="12">
    <source>
        <dbReference type="ARBA" id="ARBA00076940"/>
    </source>
</evidence>
<dbReference type="AlphaFoldDB" id="A0A7M7GNU0"/>
<feature type="compositionally biased region" description="Basic residues" evidence="16">
    <location>
        <begin position="741"/>
        <end position="775"/>
    </location>
</feature>
<reference evidence="19" key="1">
    <citation type="submission" date="2015-02" db="EMBL/GenBank/DDBJ databases">
        <title>Genome sequencing for Strongylocentrotus purpuratus.</title>
        <authorList>
            <person name="Murali S."/>
            <person name="Liu Y."/>
            <person name="Vee V."/>
            <person name="English A."/>
            <person name="Wang M."/>
            <person name="Skinner E."/>
            <person name="Han Y."/>
            <person name="Muzny D.M."/>
            <person name="Worley K.C."/>
            <person name="Gibbs R.A."/>
        </authorList>
    </citation>
    <scope>NUCLEOTIDE SEQUENCE</scope>
</reference>
<evidence type="ECO:0000256" key="8">
    <source>
        <dbReference type="ARBA" id="ARBA00023015"/>
    </source>
</evidence>
<evidence type="ECO:0000256" key="2">
    <source>
        <dbReference type="ARBA" id="ARBA00012483"/>
    </source>
</evidence>
<dbReference type="OMA" id="DCVIVGF"/>
<evidence type="ECO:0000256" key="6">
    <source>
        <dbReference type="ARBA" id="ARBA00022786"/>
    </source>
</evidence>
<feature type="region of interest" description="Disordered" evidence="16">
    <location>
        <begin position="332"/>
        <end position="424"/>
    </location>
</feature>
<evidence type="ECO:0000256" key="10">
    <source>
        <dbReference type="ARBA" id="ARBA00071236"/>
    </source>
</evidence>
<feature type="compositionally biased region" description="Basic residues" evidence="16">
    <location>
        <begin position="584"/>
        <end position="594"/>
    </location>
</feature>
<dbReference type="OrthoDB" id="21204at2759"/>
<evidence type="ECO:0000313" key="19">
    <source>
        <dbReference type="Proteomes" id="UP000007110"/>
    </source>
</evidence>
<dbReference type="GO" id="GO:0006513">
    <property type="term" value="P:protein monoubiquitination"/>
    <property type="evidence" value="ECO:0000318"/>
    <property type="project" value="GO_Central"/>
</dbReference>
<feature type="compositionally biased region" description="Low complexity" evidence="16">
    <location>
        <begin position="705"/>
        <end position="718"/>
    </location>
</feature>
<dbReference type="InParanoid" id="A0A7M7GNU0"/>
<keyword evidence="9" id="KW-0804">Transcription</keyword>
<feature type="compositionally biased region" description="Basic and acidic residues" evidence="16">
    <location>
        <begin position="515"/>
        <end position="528"/>
    </location>
</feature>
<feature type="compositionally biased region" description="Polar residues" evidence="16">
    <location>
        <begin position="494"/>
        <end position="505"/>
    </location>
</feature>
<feature type="compositionally biased region" description="Basic and acidic residues" evidence="16">
    <location>
        <begin position="776"/>
        <end position="796"/>
    </location>
</feature>
<dbReference type="InterPro" id="IPR058745">
    <property type="entry name" value="PWI_Topors"/>
</dbReference>
<dbReference type="GeneID" id="576802"/>
<keyword evidence="3" id="KW-0808">Transferase</keyword>
<keyword evidence="4" id="KW-0479">Metal-binding</keyword>
<feature type="region of interest" description="Disordered" evidence="16">
    <location>
        <begin position="1"/>
        <end position="44"/>
    </location>
</feature>
<dbReference type="PROSITE" id="PS00518">
    <property type="entry name" value="ZF_RING_1"/>
    <property type="match status" value="1"/>
</dbReference>
<evidence type="ECO:0000256" key="15">
    <source>
        <dbReference type="PROSITE-ProRule" id="PRU00175"/>
    </source>
</evidence>
<feature type="region of interest" description="Disordered" evidence="16">
    <location>
        <begin position="452"/>
        <end position="559"/>
    </location>
</feature>
<evidence type="ECO:0000256" key="9">
    <source>
        <dbReference type="ARBA" id="ARBA00023163"/>
    </source>
</evidence>
<evidence type="ECO:0000256" key="3">
    <source>
        <dbReference type="ARBA" id="ARBA00022679"/>
    </source>
</evidence>
<feature type="compositionally biased region" description="Basic and acidic residues" evidence="16">
    <location>
        <begin position="601"/>
        <end position="625"/>
    </location>
</feature>
<feature type="compositionally biased region" description="Polar residues" evidence="16">
    <location>
        <begin position="35"/>
        <end position="44"/>
    </location>
</feature>
<dbReference type="GO" id="GO:0008270">
    <property type="term" value="F:zinc ion binding"/>
    <property type="evidence" value="ECO:0007669"/>
    <property type="project" value="UniProtKB-KW"/>
</dbReference>
<evidence type="ECO:0000256" key="5">
    <source>
        <dbReference type="ARBA" id="ARBA00022771"/>
    </source>
</evidence>
<dbReference type="FunFam" id="3.30.40.10:FF:000136">
    <property type="entry name" value="E3 ubiquitin-protein ligase Topors"/>
    <property type="match status" value="1"/>
</dbReference>
<evidence type="ECO:0000313" key="18">
    <source>
        <dbReference type="EnsemblMetazoa" id="XP_003724412"/>
    </source>
</evidence>
<evidence type="ECO:0000256" key="14">
    <source>
        <dbReference type="ARBA" id="ARBA00079184"/>
    </source>
</evidence>